<dbReference type="Gene3D" id="3.30.160.60">
    <property type="entry name" value="Classic Zinc Finger"/>
    <property type="match status" value="1"/>
</dbReference>
<dbReference type="EnsemblMetazoa" id="GAUT042870-RA">
    <property type="protein sequence ID" value="GAUT042870-PA"/>
    <property type="gene ID" value="GAUT042870"/>
</dbReference>
<name>A0A1A9VNS3_GLOAU</name>
<keyword evidence="9" id="KW-1185">Reference proteome</keyword>
<dbReference type="PANTHER" id="PTHR23235:SF170">
    <property type="entry name" value="FI01014P-RELATED"/>
    <property type="match status" value="1"/>
</dbReference>
<evidence type="ECO:0000256" key="4">
    <source>
        <dbReference type="ARBA" id="ARBA00022771"/>
    </source>
</evidence>
<keyword evidence="5" id="KW-0862">Zinc</keyword>
<sequence>MYLVVCRGKHATDSIYFVYYCCLGLSRLRTHTGEKPFECMQCTKRFSRSDHLSKHLAMHAKQMTNGNTGKPRTHKYAIVIGPAATKIIKVESDDIKIDCNDGIHFVASMVEKR</sequence>
<protein>
    <recommendedName>
        <fullName evidence="7">C2H2-type domain-containing protein</fullName>
    </recommendedName>
</protein>
<evidence type="ECO:0000313" key="8">
    <source>
        <dbReference type="EnsemblMetazoa" id="GAUT042870-PA"/>
    </source>
</evidence>
<organism evidence="8 9">
    <name type="scientific">Glossina austeni</name>
    <name type="common">Savannah tsetse fly</name>
    <dbReference type="NCBI Taxonomy" id="7395"/>
    <lineage>
        <taxon>Eukaryota</taxon>
        <taxon>Metazoa</taxon>
        <taxon>Ecdysozoa</taxon>
        <taxon>Arthropoda</taxon>
        <taxon>Hexapoda</taxon>
        <taxon>Insecta</taxon>
        <taxon>Pterygota</taxon>
        <taxon>Neoptera</taxon>
        <taxon>Endopterygota</taxon>
        <taxon>Diptera</taxon>
        <taxon>Brachycera</taxon>
        <taxon>Muscomorpha</taxon>
        <taxon>Hippoboscoidea</taxon>
        <taxon>Glossinidae</taxon>
        <taxon>Glossina</taxon>
    </lineage>
</organism>
<dbReference type="InterPro" id="IPR013087">
    <property type="entry name" value="Znf_C2H2_type"/>
</dbReference>
<proteinExistence type="inferred from homology"/>
<dbReference type="GO" id="GO:0000981">
    <property type="term" value="F:DNA-binding transcription factor activity, RNA polymerase II-specific"/>
    <property type="evidence" value="ECO:0007669"/>
    <property type="project" value="TreeGrafter"/>
</dbReference>
<dbReference type="AlphaFoldDB" id="A0A1A9VNS3"/>
<feature type="domain" description="C2H2-type" evidence="7">
    <location>
        <begin position="37"/>
        <end position="64"/>
    </location>
</feature>
<dbReference type="GO" id="GO:0000978">
    <property type="term" value="F:RNA polymerase II cis-regulatory region sequence-specific DNA binding"/>
    <property type="evidence" value="ECO:0007669"/>
    <property type="project" value="TreeGrafter"/>
</dbReference>
<evidence type="ECO:0000313" key="9">
    <source>
        <dbReference type="Proteomes" id="UP000078200"/>
    </source>
</evidence>
<evidence type="ECO:0000256" key="5">
    <source>
        <dbReference type="ARBA" id="ARBA00022833"/>
    </source>
</evidence>
<evidence type="ECO:0000256" key="2">
    <source>
        <dbReference type="ARBA" id="ARBA00022723"/>
    </source>
</evidence>
<comment type="similarity">
    <text evidence="1">Belongs to the krueppel C2H2-type zinc-finger protein family.</text>
</comment>
<dbReference type="STRING" id="7395.A0A1A9VNS3"/>
<dbReference type="Proteomes" id="UP000078200">
    <property type="component" value="Unassembled WGS sequence"/>
</dbReference>
<keyword evidence="4 6" id="KW-0863">Zinc-finger</keyword>
<dbReference type="PROSITE" id="PS50157">
    <property type="entry name" value="ZINC_FINGER_C2H2_2"/>
    <property type="match status" value="1"/>
</dbReference>
<evidence type="ECO:0000256" key="6">
    <source>
        <dbReference type="PROSITE-ProRule" id="PRU00042"/>
    </source>
</evidence>
<keyword evidence="2" id="KW-0479">Metal-binding</keyword>
<dbReference type="FunFam" id="3.30.160.60:FF:001016">
    <property type="entry name" value="zinc finger protein 850-like"/>
    <property type="match status" value="1"/>
</dbReference>
<dbReference type="SUPFAM" id="SSF57667">
    <property type="entry name" value="beta-beta-alpha zinc fingers"/>
    <property type="match status" value="1"/>
</dbReference>
<dbReference type="VEuPathDB" id="VectorBase:GAUT042870"/>
<keyword evidence="3" id="KW-0677">Repeat</keyword>
<dbReference type="GO" id="GO:0008270">
    <property type="term" value="F:zinc ion binding"/>
    <property type="evidence" value="ECO:0007669"/>
    <property type="project" value="UniProtKB-KW"/>
</dbReference>
<reference evidence="8" key="1">
    <citation type="submission" date="2020-05" db="UniProtKB">
        <authorList>
            <consortium name="EnsemblMetazoa"/>
        </authorList>
    </citation>
    <scope>IDENTIFICATION</scope>
    <source>
        <strain evidence="8">TTRI</strain>
    </source>
</reference>
<accession>A0A1A9VNS3</accession>
<evidence type="ECO:0000259" key="7">
    <source>
        <dbReference type="PROSITE" id="PS50157"/>
    </source>
</evidence>
<dbReference type="PANTHER" id="PTHR23235">
    <property type="entry name" value="KRUEPPEL-LIKE TRANSCRIPTION FACTOR"/>
    <property type="match status" value="1"/>
</dbReference>
<dbReference type="PROSITE" id="PS00028">
    <property type="entry name" value="ZINC_FINGER_C2H2_1"/>
    <property type="match status" value="1"/>
</dbReference>
<dbReference type="InterPro" id="IPR036236">
    <property type="entry name" value="Znf_C2H2_sf"/>
</dbReference>
<evidence type="ECO:0000256" key="1">
    <source>
        <dbReference type="ARBA" id="ARBA00006991"/>
    </source>
</evidence>
<evidence type="ECO:0000256" key="3">
    <source>
        <dbReference type="ARBA" id="ARBA00022737"/>
    </source>
</evidence>